<dbReference type="KEGG" id="dbk:DGMP_27390"/>
<proteinExistence type="predicted"/>
<dbReference type="EMBL" id="AP024086">
    <property type="protein sequence ID" value="BCL62046.1"/>
    <property type="molecule type" value="Genomic_DNA"/>
</dbReference>
<evidence type="ECO:0000256" key="4">
    <source>
        <dbReference type="ARBA" id="ARBA00023014"/>
    </source>
</evidence>
<keyword evidence="7" id="KW-1185">Reference proteome</keyword>
<protein>
    <submittedName>
        <fullName evidence="6">(Fe-S)-binding protein</fullName>
    </submittedName>
</protein>
<dbReference type="InterPro" id="IPR017900">
    <property type="entry name" value="4Fe4S_Fe_S_CS"/>
</dbReference>
<dbReference type="PROSITE" id="PS00198">
    <property type="entry name" value="4FE4S_FER_1"/>
    <property type="match status" value="2"/>
</dbReference>
<dbReference type="RefSeq" id="WP_228854448.1">
    <property type="nucleotide sequence ID" value="NZ_AP024086.1"/>
</dbReference>
<dbReference type="PROSITE" id="PS51379">
    <property type="entry name" value="4FE4S_FER_2"/>
    <property type="match status" value="2"/>
</dbReference>
<evidence type="ECO:0000256" key="2">
    <source>
        <dbReference type="ARBA" id="ARBA00022723"/>
    </source>
</evidence>
<evidence type="ECO:0000313" key="6">
    <source>
        <dbReference type="EMBL" id="BCL62046.1"/>
    </source>
</evidence>
<dbReference type="GO" id="GO:0051539">
    <property type="term" value="F:4 iron, 4 sulfur cluster binding"/>
    <property type="evidence" value="ECO:0007669"/>
    <property type="project" value="UniProtKB-KW"/>
</dbReference>
<evidence type="ECO:0000259" key="5">
    <source>
        <dbReference type="PROSITE" id="PS51379"/>
    </source>
</evidence>
<feature type="domain" description="4Fe-4S ferredoxin-type" evidence="5">
    <location>
        <begin position="195"/>
        <end position="224"/>
    </location>
</feature>
<feature type="domain" description="4Fe-4S ferredoxin-type" evidence="5">
    <location>
        <begin position="226"/>
        <end position="252"/>
    </location>
</feature>
<dbReference type="PANTHER" id="PTHR43687:SF1">
    <property type="entry name" value="FERREDOXIN III"/>
    <property type="match status" value="1"/>
</dbReference>
<dbReference type="InterPro" id="IPR050572">
    <property type="entry name" value="Fe-S_Ferredoxin"/>
</dbReference>
<organism evidence="6 7">
    <name type="scientific">Desulfomarina profundi</name>
    <dbReference type="NCBI Taxonomy" id="2772557"/>
    <lineage>
        <taxon>Bacteria</taxon>
        <taxon>Pseudomonadati</taxon>
        <taxon>Thermodesulfobacteriota</taxon>
        <taxon>Desulfobulbia</taxon>
        <taxon>Desulfobulbales</taxon>
        <taxon>Desulfobulbaceae</taxon>
        <taxon>Desulfomarina</taxon>
    </lineage>
</organism>
<dbReference type="AlphaFoldDB" id="A0A8D5JSF0"/>
<dbReference type="Pfam" id="PF12724">
    <property type="entry name" value="Flavodoxin_5"/>
    <property type="match status" value="1"/>
</dbReference>
<evidence type="ECO:0000256" key="3">
    <source>
        <dbReference type="ARBA" id="ARBA00023004"/>
    </source>
</evidence>
<evidence type="ECO:0000256" key="1">
    <source>
        <dbReference type="ARBA" id="ARBA00022485"/>
    </source>
</evidence>
<sequence>MQIQSVACLCFSPTGTTRRIGEKIAQGMGCEQVEIMDCTKRSWRKNGQFDFSKDLIIIATPVYYGRVPEEIVPFLKTLNVQNKPAVIVVVYGNREYDDALLELHDISLARGFIPVACGAFVAEHSYSCPDRPIALARPDPEDDKTAKLFGSRIMDKLRTIRSIENMQKITVPGNFPYKEPENLLKIKEVRNTLSFTPETDLDKCTQCGLCAEVCPAEAIDSEDVSVIDKWQCIICFACIKNCPSGAKQMVDPHFNDAIDRLQIICRQRKEPEIFL</sequence>
<evidence type="ECO:0000313" key="7">
    <source>
        <dbReference type="Proteomes" id="UP000826725"/>
    </source>
</evidence>
<reference evidence="6" key="1">
    <citation type="submission" date="2020-09" db="EMBL/GenBank/DDBJ databases">
        <title>Desulfogranum mesoprofundum gen. nov., sp. nov., a novel mesophilic, sulfate-reducing chemolithoautotroph isolated from a deep-sea hydrothermal vent chimney in the Suiyo Seamount.</title>
        <authorList>
            <person name="Hashimoto Y."/>
            <person name="Nakagawa S."/>
        </authorList>
    </citation>
    <scope>NUCLEOTIDE SEQUENCE</scope>
    <source>
        <strain evidence="6">KT2</strain>
    </source>
</reference>
<dbReference type="GO" id="GO:0046872">
    <property type="term" value="F:metal ion binding"/>
    <property type="evidence" value="ECO:0007669"/>
    <property type="project" value="UniProtKB-KW"/>
</dbReference>
<dbReference type="InterPro" id="IPR047964">
    <property type="entry name" value="EFR1-like"/>
</dbReference>
<dbReference type="InterPro" id="IPR017896">
    <property type="entry name" value="4Fe4S_Fe-S-bd"/>
</dbReference>
<dbReference type="Proteomes" id="UP000826725">
    <property type="component" value="Chromosome"/>
</dbReference>
<dbReference type="Pfam" id="PF13237">
    <property type="entry name" value="Fer4_10"/>
    <property type="match status" value="1"/>
</dbReference>
<dbReference type="PANTHER" id="PTHR43687">
    <property type="entry name" value="ADENYLYLSULFATE REDUCTASE, BETA SUBUNIT"/>
    <property type="match status" value="1"/>
</dbReference>
<accession>A0A8D5JSF0</accession>
<gene>
    <name evidence="6" type="ORF">DGMP_27390</name>
</gene>
<name>A0A8D5JSF0_9BACT</name>
<keyword evidence="3" id="KW-0408">Iron</keyword>
<dbReference type="InterPro" id="IPR026816">
    <property type="entry name" value="Flavodoxin_dom"/>
</dbReference>
<keyword evidence="1" id="KW-0004">4Fe-4S</keyword>
<keyword evidence="2" id="KW-0479">Metal-binding</keyword>
<keyword evidence="4" id="KW-0411">Iron-sulfur</keyword>
<dbReference type="NCBIfam" id="NF038196">
    <property type="entry name" value="ferrodoxin_EFR1"/>
    <property type="match status" value="1"/>
</dbReference>